<organism evidence="6 7">
    <name type="scientific">Lates japonicus</name>
    <name type="common">Japanese lates</name>
    <dbReference type="NCBI Taxonomy" id="270547"/>
    <lineage>
        <taxon>Eukaryota</taxon>
        <taxon>Metazoa</taxon>
        <taxon>Chordata</taxon>
        <taxon>Craniata</taxon>
        <taxon>Vertebrata</taxon>
        <taxon>Euteleostomi</taxon>
        <taxon>Actinopterygii</taxon>
        <taxon>Neopterygii</taxon>
        <taxon>Teleostei</taxon>
        <taxon>Neoteleostei</taxon>
        <taxon>Acanthomorphata</taxon>
        <taxon>Carangaria</taxon>
        <taxon>Carangaria incertae sedis</taxon>
        <taxon>Centropomidae</taxon>
        <taxon>Lates</taxon>
    </lineage>
</organism>
<dbReference type="EMBL" id="BRZM01000134">
    <property type="protein sequence ID" value="GLD68421.1"/>
    <property type="molecule type" value="Genomic_DNA"/>
</dbReference>
<dbReference type="InterPro" id="IPR045058">
    <property type="entry name" value="GIMA/IAN/Toc"/>
</dbReference>
<evidence type="ECO:0000256" key="2">
    <source>
        <dbReference type="ARBA" id="ARBA00022741"/>
    </source>
</evidence>
<dbReference type="GO" id="GO:0005525">
    <property type="term" value="F:GTP binding"/>
    <property type="evidence" value="ECO:0007669"/>
    <property type="project" value="UniProtKB-KW"/>
</dbReference>
<sequence length="158" mass="18687">MFLLVLQIGNFTPEEKDSLELIKKYFGEKSGDFTIIIFTRGEELDDQSFQSYIKDCDDFVKQLINDCGGRYQVFNNKDETNHTQVCELLNKINTMVEKNGGSCYTAEMFDDTEKSTLIQVERMMKEKEEETNEMKRKEEELRRKHEEDLKTPEKENQK</sequence>
<evidence type="ECO:0000256" key="1">
    <source>
        <dbReference type="ARBA" id="ARBA00008535"/>
    </source>
</evidence>
<proteinExistence type="inferred from homology"/>
<dbReference type="PANTHER" id="PTHR10903">
    <property type="entry name" value="GTPASE, IMAP FAMILY MEMBER-RELATED"/>
    <property type="match status" value="1"/>
</dbReference>
<dbReference type="AlphaFoldDB" id="A0AAD3NBQ8"/>
<evidence type="ECO:0000256" key="4">
    <source>
        <dbReference type="SAM" id="MobiDB-lite"/>
    </source>
</evidence>
<gene>
    <name evidence="6" type="ORF">AKAME5_001973400</name>
</gene>
<keyword evidence="3" id="KW-0342">GTP-binding</keyword>
<keyword evidence="2" id="KW-0547">Nucleotide-binding</keyword>
<dbReference type="Proteomes" id="UP001279410">
    <property type="component" value="Unassembled WGS sequence"/>
</dbReference>
<protein>
    <recommendedName>
        <fullName evidence="5">AIG1-type G domain-containing protein</fullName>
    </recommendedName>
</protein>
<accession>A0AAD3NBQ8</accession>
<dbReference type="InterPro" id="IPR006703">
    <property type="entry name" value="G_AIG1"/>
</dbReference>
<dbReference type="PANTHER" id="PTHR10903:SF170">
    <property type="entry name" value="GTPASE IMAP FAMILY MEMBER 7"/>
    <property type="match status" value="1"/>
</dbReference>
<dbReference type="InterPro" id="IPR027417">
    <property type="entry name" value="P-loop_NTPase"/>
</dbReference>
<dbReference type="Pfam" id="PF04548">
    <property type="entry name" value="AIG1"/>
    <property type="match status" value="1"/>
</dbReference>
<evidence type="ECO:0000313" key="7">
    <source>
        <dbReference type="Proteomes" id="UP001279410"/>
    </source>
</evidence>
<dbReference type="SUPFAM" id="SSF52540">
    <property type="entry name" value="P-loop containing nucleoside triphosphate hydrolases"/>
    <property type="match status" value="1"/>
</dbReference>
<dbReference type="PROSITE" id="PS51720">
    <property type="entry name" value="G_AIG1"/>
    <property type="match status" value="1"/>
</dbReference>
<feature type="region of interest" description="Disordered" evidence="4">
    <location>
        <begin position="124"/>
        <end position="158"/>
    </location>
</feature>
<name>A0AAD3NBQ8_LATJO</name>
<evidence type="ECO:0000313" key="6">
    <source>
        <dbReference type="EMBL" id="GLD68421.1"/>
    </source>
</evidence>
<comment type="caution">
    <text evidence="6">The sequence shown here is derived from an EMBL/GenBank/DDBJ whole genome shotgun (WGS) entry which is preliminary data.</text>
</comment>
<dbReference type="Gene3D" id="3.40.50.300">
    <property type="entry name" value="P-loop containing nucleotide triphosphate hydrolases"/>
    <property type="match status" value="1"/>
</dbReference>
<reference evidence="6" key="1">
    <citation type="submission" date="2022-08" db="EMBL/GenBank/DDBJ databases">
        <title>Genome sequencing of akame (Lates japonicus).</title>
        <authorList>
            <person name="Hashiguchi Y."/>
            <person name="Takahashi H."/>
        </authorList>
    </citation>
    <scope>NUCLEOTIDE SEQUENCE</scope>
    <source>
        <strain evidence="6">Kochi</strain>
    </source>
</reference>
<feature type="domain" description="AIG1-type G" evidence="5">
    <location>
        <begin position="1"/>
        <end position="113"/>
    </location>
</feature>
<evidence type="ECO:0000256" key="3">
    <source>
        <dbReference type="ARBA" id="ARBA00023134"/>
    </source>
</evidence>
<keyword evidence="7" id="KW-1185">Reference proteome</keyword>
<evidence type="ECO:0000259" key="5">
    <source>
        <dbReference type="PROSITE" id="PS51720"/>
    </source>
</evidence>
<comment type="similarity">
    <text evidence="1">Belongs to the TRAFAC class TrmE-Era-EngA-EngB-Septin-like GTPase superfamily. AIG1/Toc34/Toc159-like paraseptin GTPase family. IAN subfamily.</text>
</comment>